<keyword evidence="2" id="KW-1185">Reference proteome</keyword>
<organism evidence="1 2">
    <name type="scientific">Goekera deserti</name>
    <dbReference type="NCBI Taxonomy" id="2497753"/>
    <lineage>
        <taxon>Bacteria</taxon>
        <taxon>Bacillati</taxon>
        <taxon>Actinomycetota</taxon>
        <taxon>Actinomycetes</taxon>
        <taxon>Geodermatophilales</taxon>
        <taxon>Geodermatophilaceae</taxon>
        <taxon>Goekera</taxon>
    </lineage>
</organism>
<accession>A0A7K3WJM1</accession>
<evidence type="ECO:0000313" key="1">
    <source>
        <dbReference type="EMBL" id="NEL56698.1"/>
    </source>
</evidence>
<comment type="caution">
    <text evidence="1">The sequence shown here is derived from an EMBL/GenBank/DDBJ whole genome shotgun (WGS) entry which is preliminary data.</text>
</comment>
<dbReference type="AlphaFoldDB" id="A0A7K3WJM1"/>
<gene>
    <name evidence="1" type="ORF">G1H19_22265</name>
</gene>
<proteinExistence type="predicted"/>
<dbReference type="EMBL" id="JAAGWK010000041">
    <property type="protein sequence ID" value="NEL56698.1"/>
    <property type="molecule type" value="Genomic_DNA"/>
</dbReference>
<dbReference type="RefSeq" id="WP_152729546.1">
    <property type="nucleotide sequence ID" value="NZ_JAABOZ010000003.1"/>
</dbReference>
<protein>
    <submittedName>
        <fullName evidence="1">Uncharacterized protein</fullName>
    </submittedName>
</protein>
<sequence>MDFMVFTRAAVVHVGRTHPEGAPMWRPKLDGEWPLREQSSATRRAFCDGLELLLPVAYRQVGGVEVLTVLEARWIVGYRLTAQGKVVFDTVPAPAYAYLVGGPSPVIWTEGQAWPVKVVDLPATGGQLPAAGGQLPAAA</sequence>
<dbReference type="Proteomes" id="UP000470470">
    <property type="component" value="Unassembled WGS sequence"/>
</dbReference>
<evidence type="ECO:0000313" key="2">
    <source>
        <dbReference type="Proteomes" id="UP000470470"/>
    </source>
</evidence>
<reference evidence="1 2" key="1">
    <citation type="submission" date="2020-02" db="EMBL/GenBank/DDBJ databases">
        <title>The whole genome sequence of CPCC 205119.</title>
        <authorList>
            <person name="Jiang Z."/>
        </authorList>
    </citation>
    <scope>NUCLEOTIDE SEQUENCE [LARGE SCALE GENOMIC DNA]</scope>
    <source>
        <strain evidence="1 2">CPCC 205119</strain>
    </source>
</reference>
<name>A0A7K3WJM1_9ACTN</name>